<reference evidence="2" key="1">
    <citation type="journal article" date="2015" name="Nature">
        <title>Complex archaea that bridge the gap between prokaryotes and eukaryotes.</title>
        <authorList>
            <person name="Spang A."/>
            <person name="Saw J.H."/>
            <person name="Jorgensen S.L."/>
            <person name="Zaremba-Niedzwiedzka K."/>
            <person name="Martijn J."/>
            <person name="Lind A.E."/>
            <person name="van Eijk R."/>
            <person name="Schleper C."/>
            <person name="Guy L."/>
            <person name="Ettema T.J."/>
        </authorList>
    </citation>
    <scope>NUCLEOTIDE SEQUENCE</scope>
</reference>
<dbReference type="InterPro" id="IPR019921">
    <property type="entry name" value="Lucif-like_OxRdtase_Rv2161c"/>
</dbReference>
<dbReference type="Pfam" id="PF00296">
    <property type="entry name" value="Bac_luciferase"/>
    <property type="match status" value="1"/>
</dbReference>
<feature type="non-terminal residue" evidence="2">
    <location>
        <position position="239"/>
    </location>
</feature>
<dbReference type="NCBIfam" id="TIGR03619">
    <property type="entry name" value="F420_Rv2161c"/>
    <property type="match status" value="1"/>
</dbReference>
<dbReference type="GO" id="GO:0016705">
    <property type="term" value="F:oxidoreductase activity, acting on paired donors, with incorporation or reduction of molecular oxygen"/>
    <property type="evidence" value="ECO:0007669"/>
    <property type="project" value="InterPro"/>
</dbReference>
<dbReference type="PANTHER" id="PTHR43244">
    <property type="match status" value="1"/>
</dbReference>
<comment type="caution">
    <text evidence="2">The sequence shown here is derived from an EMBL/GenBank/DDBJ whole genome shotgun (WGS) entry which is preliminary data.</text>
</comment>
<feature type="domain" description="Luciferase-like" evidence="1">
    <location>
        <begin position="18"/>
        <end position="231"/>
    </location>
</feature>
<organism evidence="2">
    <name type="scientific">marine sediment metagenome</name>
    <dbReference type="NCBI Taxonomy" id="412755"/>
    <lineage>
        <taxon>unclassified sequences</taxon>
        <taxon>metagenomes</taxon>
        <taxon>ecological metagenomes</taxon>
    </lineage>
</organism>
<dbReference type="Gene3D" id="3.20.20.30">
    <property type="entry name" value="Luciferase-like domain"/>
    <property type="match status" value="1"/>
</dbReference>
<accession>A0A0F9FM66</accession>
<evidence type="ECO:0000259" key="1">
    <source>
        <dbReference type="Pfam" id="PF00296"/>
    </source>
</evidence>
<dbReference type="SUPFAM" id="SSF51679">
    <property type="entry name" value="Bacterial luciferase-like"/>
    <property type="match status" value="1"/>
</dbReference>
<dbReference type="PANTHER" id="PTHR43244:SF2">
    <property type="entry name" value="CONSERVED HYPOTHETICAL ALANINE AND PROLINE-RICH PROTEIN"/>
    <property type="match status" value="1"/>
</dbReference>
<evidence type="ECO:0000313" key="2">
    <source>
        <dbReference type="EMBL" id="KKL87343.1"/>
    </source>
</evidence>
<dbReference type="InterPro" id="IPR050564">
    <property type="entry name" value="F420-G6PD/mer"/>
</dbReference>
<sequence length="239" mass="26192">MKFGVTMFSTDYAIGPAELAGAVEERGFESLFFPEHTHIPTSRRTPWPGGADLPREYARTLDPFVALSAAAIATERLRIGTGICLVIERDPITLAQEVASLDFISGGRFLFGIGGGWNLEEMENHGTDPALRWKLLRERVLAMKAIWSEDEAEFHGRLVNFDSIWSWPKPVQKPHPPILVGGDGPHTLQRVVEYGDGWMPIPGRSQTPLSERIAELNRLAAEAGHGPIPVSVYGAEAAG</sequence>
<dbReference type="InterPro" id="IPR036661">
    <property type="entry name" value="Luciferase-like_sf"/>
</dbReference>
<dbReference type="InterPro" id="IPR011251">
    <property type="entry name" value="Luciferase-like_dom"/>
</dbReference>
<name>A0A0F9FM66_9ZZZZ</name>
<dbReference type="AlphaFoldDB" id="A0A0F9FM66"/>
<gene>
    <name evidence="2" type="ORF">LCGC14_1935640</name>
</gene>
<dbReference type="EMBL" id="LAZR01020858">
    <property type="protein sequence ID" value="KKL87343.1"/>
    <property type="molecule type" value="Genomic_DNA"/>
</dbReference>
<proteinExistence type="predicted"/>
<protein>
    <recommendedName>
        <fullName evidence="1">Luciferase-like domain-containing protein</fullName>
    </recommendedName>
</protein>